<feature type="binding site" evidence="18">
    <location>
        <position position="316"/>
    </location>
    <ligand>
        <name>UDP-N-acetyl-alpha-D-glucosamine</name>
        <dbReference type="ChEBI" id="CHEBI:57705"/>
    </ligand>
</feature>
<keyword evidence="21" id="KW-1185">Reference proteome</keyword>
<feature type="active site" description="Proton acceptor" evidence="18">
    <location>
        <position position="346"/>
    </location>
</feature>
<comment type="cofactor">
    <cofactor evidence="18">
        <name>Mg(2+)</name>
        <dbReference type="ChEBI" id="CHEBI:18420"/>
    </cofactor>
    <text evidence="18">Binds 1 Mg(2+) ion per subunit.</text>
</comment>
<feature type="binding site" evidence="18">
    <location>
        <position position="227"/>
    </location>
    <ligand>
        <name>UDP-N-acetyl-alpha-D-glucosamine</name>
        <dbReference type="ChEBI" id="CHEBI:57705"/>
    </ligand>
</feature>
<evidence type="ECO:0000256" key="7">
    <source>
        <dbReference type="ARBA" id="ARBA00022723"/>
    </source>
</evidence>
<dbReference type="GO" id="GO:0009252">
    <property type="term" value="P:peptidoglycan biosynthetic process"/>
    <property type="evidence" value="ECO:0007669"/>
    <property type="project" value="UniProtKB-UniRule"/>
</dbReference>
<evidence type="ECO:0000256" key="15">
    <source>
        <dbReference type="ARBA" id="ARBA00048247"/>
    </source>
</evidence>
<dbReference type="InterPro" id="IPR025877">
    <property type="entry name" value="MobA-like_NTP_Trfase"/>
</dbReference>
<keyword evidence="7 18" id="KW-0479">Metal-binding</keyword>
<keyword evidence="20" id="KW-0614">Plasmid</keyword>
<feature type="binding site" evidence="18">
    <location>
        <position position="155"/>
    </location>
    <ligand>
        <name>UDP-N-acetyl-alpha-D-glucosamine</name>
        <dbReference type="ChEBI" id="CHEBI:57705"/>
    </ligand>
</feature>
<keyword evidence="9 18" id="KW-0460">Magnesium</keyword>
<keyword evidence="8 18" id="KW-0677">Repeat</keyword>
<comment type="subcellular location">
    <subcellularLocation>
        <location evidence="1 18">Cytoplasm</location>
    </subcellularLocation>
</comment>
<geneLocation type="plasmid" evidence="20 21">
    <name>unnamed2</name>
</geneLocation>
<dbReference type="GO" id="GO:0016020">
    <property type="term" value="C:membrane"/>
    <property type="evidence" value="ECO:0007669"/>
    <property type="project" value="GOC"/>
</dbReference>
<evidence type="ECO:0000256" key="16">
    <source>
        <dbReference type="ARBA" id="ARBA00048493"/>
    </source>
</evidence>
<comment type="catalytic activity">
    <reaction evidence="16 18">
        <text>N-acetyl-alpha-D-glucosamine 1-phosphate + UTP + H(+) = UDP-N-acetyl-alpha-D-glucosamine + diphosphate</text>
        <dbReference type="Rhea" id="RHEA:13509"/>
        <dbReference type="ChEBI" id="CHEBI:15378"/>
        <dbReference type="ChEBI" id="CHEBI:33019"/>
        <dbReference type="ChEBI" id="CHEBI:46398"/>
        <dbReference type="ChEBI" id="CHEBI:57705"/>
        <dbReference type="ChEBI" id="CHEBI:57776"/>
        <dbReference type="EC" id="2.7.7.23"/>
    </reaction>
</comment>
<evidence type="ECO:0000313" key="20">
    <source>
        <dbReference type="EMBL" id="QDY70958.1"/>
    </source>
</evidence>
<feature type="binding site" evidence="18">
    <location>
        <position position="388"/>
    </location>
    <ligand>
        <name>acetyl-CoA</name>
        <dbReference type="ChEBI" id="CHEBI:57288"/>
    </ligand>
</feature>
<evidence type="ECO:0000256" key="3">
    <source>
        <dbReference type="ARBA" id="ARBA00007947"/>
    </source>
</evidence>
<dbReference type="NCBIfam" id="NF010933">
    <property type="entry name" value="PRK14353.1"/>
    <property type="match status" value="1"/>
</dbReference>
<evidence type="ECO:0000256" key="4">
    <source>
        <dbReference type="ARBA" id="ARBA00022490"/>
    </source>
</evidence>
<keyword evidence="13 18" id="KW-0012">Acyltransferase</keyword>
<dbReference type="CDD" id="cd02540">
    <property type="entry name" value="GT2_GlmU_N_bac"/>
    <property type="match status" value="1"/>
</dbReference>
<dbReference type="Gene3D" id="2.160.10.10">
    <property type="entry name" value="Hexapeptide repeat proteins"/>
    <property type="match status" value="1"/>
</dbReference>
<dbReference type="RefSeq" id="WP_146366374.1">
    <property type="nucleotide sequence ID" value="NZ_CP042263.1"/>
</dbReference>
<dbReference type="CDD" id="cd03353">
    <property type="entry name" value="LbH_GlmU_C"/>
    <property type="match status" value="1"/>
</dbReference>
<evidence type="ECO:0000256" key="11">
    <source>
        <dbReference type="ARBA" id="ARBA00022984"/>
    </source>
</evidence>
<keyword evidence="5 18" id="KW-0808">Transferase</keyword>
<dbReference type="GO" id="GO:0000287">
    <property type="term" value="F:magnesium ion binding"/>
    <property type="evidence" value="ECO:0007669"/>
    <property type="project" value="UniProtKB-UniRule"/>
</dbReference>
<keyword evidence="6 18" id="KW-0548">Nucleotidyltransferase</keyword>
<feature type="binding site" evidence="18">
    <location>
        <position position="75"/>
    </location>
    <ligand>
        <name>UDP-N-acetyl-alpha-D-glucosamine</name>
        <dbReference type="ChEBI" id="CHEBI:57705"/>
    </ligand>
</feature>
<feature type="binding site" evidence="18">
    <location>
        <begin position="8"/>
        <end position="11"/>
    </location>
    <ligand>
        <name>UDP-N-acetyl-alpha-D-glucosamine</name>
        <dbReference type="ChEBI" id="CHEBI:57705"/>
    </ligand>
</feature>
<keyword evidence="11 18" id="KW-0573">Peptidoglycan synthesis</keyword>
<dbReference type="GO" id="GO:0009245">
    <property type="term" value="P:lipid A biosynthetic process"/>
    <property type="evidence" value="ECO:0007669"/>
    <property type="project" value="UniProtKB-UniRule"/>
</dbReference>
<dbReference type="SUPFAM" id="SSF51161">
    <property type="entry name" value="Trimeric LpxA-like enzymes"/>
    <property type="match status" value="1"/>
</dbReference>
<dbReference type="InterPro" id="IPR038009">
    <property type="entry name" value="GlmU_C_LbH"/>
</dbReference>
<dbReference type="NCBIfam" id="TIGR01173">
    <property type="entry name" value="glmU"/>
    <property type="match status" value="1"/>
</dbReference>
<comment type="subunit">
    <text evidence="18">Homotrimer.</text>
</comment>
<dbReference type="SUPFAM" id="SSF53448">
    <property type="entry name" value="Nucleotide-diphospho-sugar transferases"/>
    <property type="match status" value="1"/>
</dbReference>
<sequence>MATALIILAAGEGSRMLSDAPKVLHELAGAPLLAHAIASGSALEPERVVVVTGHGSEQVAAAAREIDPDIRIAVQSEQLGTGHAVAQATAEMDGFTGDVVVLYGDTPLIRPETLAQVQAARETGADLVVLGFDAADPARYGRLVADGDTLERIVEYKDATEAERAITLCNSGIMLADATRMLDWIGRLGNDNASGEYYLTDIVEIARADGAQARVVTCPEAETLGVNTRADLAYAEAAFQARARGEALDNGVTLTAPETVFFAADTVIGRDAVIEPNVVFGSGVTVETGARIRAFSHLEGCHVARGAVVGPYARLRPGAELAEGAKIGNFVEVKNALIAEGAKVNHLSYIGDAEIGAAANIGAGTITCNYDGVFKHKTRIGSRAFIGSNTMLVAPVTIGNDAMTGCGSVVTEDVPDEALAIARSRQVTKPGLAKRMMDRLKALKAKQKKDG</sequence>
<dbReference type="AlphaFoldDB" id="A0A5B8J2F6"/>
<protein>
    <recommendedName>
        <fullName evidence="18">Bifunctional protein GlmU</fullName>
    </recommendedName>
    <domain>
        <recommendedName>
            <fullName evidence="18">UDP-N-acetylglucosamine pyrophosphorylase</fullName>
            <ecNumber evidence="18">2.7.7.23</ecNumber>
        </recommendedName>
        <alternativeName>
            <fullName evidence="18">N-acetylglucosamine-1-phosphate uridyltransferase</fullName>
        </alternativeName>
    </domain>
    <domain>
        <recommendedName>
            <fullName evidence="18">Glucosamine-1-phosphate N-acetyltransferase</fullName>
            <ecNumber evidence="18">2.3.1.157</ecNumber>
        </recommendedName>
    </domain>
</protein>
<evidence type="ECO:0000256" key="13">
    <source>
        <dbReference type="ARBA" id="ARBA00023315"/>
    </source>
</evidence>
<dbReference type="UniPathway" id="UPA00973"/>
<evidence type="ECO:0000256" key="8">
    <source>
        <dbReference type="ARBA" id="ARBA00022737"/>
    </source>
</evidence>
<evidence type="ECO:0000256" key="18">
    <source>
        <dbReference type="HAMAP-Rule" id="MF_01631"/>
    </source>
</evidence>
<dbReference type="Pfam" id="PF00132">
    <property type="entry name" value="Hexapep"/>
    <property type="match status" value="2"/>
</dbReference>
<organism evidence="20 21">
    <name type="scientific">Qingshengfaniella alkalisoli</name>
    <dbReference type="NCBI Taxonomy" id="2599296"/>
    <lineage>
        <taxon>Bacteria</taxon>
        <taxon>Pseudomonadati</taxon>
        <taxon>Pseudomonadota</taxon>
        <taxon>Alphaproteobacteria</taxon>
        <taxon>Rhodobacterales</taxon>
        <taxon>Paracoccaceae</taxon>
        <taxon>Qingshengfaniella</taxon>
    </lineage>
</organism>
<dbReference type="GO" id="GO:0019134">
    <property type="term" value="F:glucosamine-1-phosphate N-acetyltransferase activity"/>
    <property type="evidence" value="ECO:0007669"/>
    <property type="project" value="UniProtKB-UniRule"/>
</dbReference>
<dbReference type="Pfam" id="PF12804">
    <property type="entry name" value="NTP_transf_3"/>
    <property type="match status" value="1"/>
</dbReference>
<gene>
    <name evidence="18 20" type="primary">glmU</name>
    <name evidence="20" type="ORF">FPZ52_14785</name>
</gene>
<dbReference type="GO" id="GO:0008360">
    <property type="term" value="P:regulation of cell shape"/>
    <property type="evidence" value="ECO:0007669"/>
    <property type="project" value="UniProtKB-KW"/>
</dbReference>
<feature type="binding site" evidence="18">
    <location>
        <position position="334"/>
    </location>
    <ligand>
        <name>UDP-N-acetyl-alpha-D-glucosamine</name>
        <dbReference type="ChEBI" id="CHEBI:57705"/>
    </ligand>
</feature>
<dbReference type="OrthoDB" id="9775031at2"/>
<comment type="pathway">
    <text evidence="18">Bacterial outer membrane biogenesis; LPS lipid A biosynthesis.</text>
</comment>
<reference evidence="20 21" key="1">
    <citation type="submission" date="2019-07" db="EMBL/GenBank/DDBJ databases">
        <title>Litoreibacter alkalisoli sp. nov., isolated from saline-alkaline soil.</title>
        <authorList>
            <person name="Wang S."/>
            <person name="Xu L."/>
            <person name="Xing Y.-T."/>
            <person name="Sun J.-Q."/>
        </authorList>
    </citation>
    <scope>NUCLEOTIDE SEQUENCE [LARGE SCALE GENOMIC DNA]</scope>
    <source>
        <strain evidence="20 21">LN3S51</strain>
        <plasmid evidence="20 21">unnamed2</plasmid>
    </source>
</reference>
<dbReference type="Gene3D" id="3.90.550.10">
    <property type="entry name" value="Spore Coat Polysaccharide Biosynthesis Protein SpsA, Chain A"/>
    <property type="match status" value="1"/>
</dbReference>
<dbReference type="Proteomes" id="UP000318483">
    <property type="component" value="Plasmid unnamed2"/>
</dbReference>
<proteinExistence type="inferred from homology"/>
<dbReference type="GO" id="GO:0003977">
    <property type="term" value="F:UDP-N-acetylglucosamine diphosphorylase activity"/>
    <property type="evidence" value="ECO:0007669"/>
    <property type="project" value="UniProtKB-UniRule"/>
</dbReference>
<feature type="binding site" evidence="18">
    <location>
        <position position="22"/>
    </location>
    <ligand>
        <name>UDP-N-acetyl-alpha-D-glucosamine</name>
        <dbReference type="ChEBI" id="CHEBI:57705"/>
    </ligand>
</feature>
<dbReference type="GO" id="GO:0071555">
    <property type="term" value="P:cell wall organization"/>
    <property type="evidence" value="ECO:0007669"/>
    <property type="project" value="UniProtKB-KW"/>
</dbReference>
<dbReference type="InterPro" id="IPR005882">
    <property type="entry name" value="Bifunctional_GlmU"/>
</dbReference>
<dbReference type="InterPro" id="IPR011004">
    <property type="entry name" value="Trimer_LpxA-like_sf"/>
</dbReference>
<feature type="binding site" evidence="18">
    <location>
        <begin position="369"/>
        <end position="370"/>
    </location>
    <ligand>
        <name>acetyl-CoA</name>
        <dbReference type="ChEBI" id="CHEBI:57288"/>
    </ligand>
</feature>
<feature type="binding site" evidence="18">
    <location>
        <position position="170"/>
    </location>
    <ligand>
        <name>UDP-N-acetyl-alpha-D-glucosamine</name>
        <dbReference type="ChEBI" id="CHEBI:57705"/>
    </ligand>
</feature>
<feature type="binding site" evidence="18">
    <location>
        <position position="105"/>
    </location>
    <ligand>
        <name>Mg(2+)</name>
        <dbReference type="ChEBI" id="CHEBI:18420"/>
    </ligand>
</feature>
<dbReference type="HAMAP" id="MF_01631">
    <property type="entry name" value="GlmU"/>
    <property type="match status" value="1"/>
</dbReference>
<name>A0A5B8J2F6_9RHOB</name>
<evidence type="ECO:0000313" key="21">
    <source>
        <dbReference type="Proteomes" id="UP000318483"/>
    </source>
</evidence>
<dbReference type="InterPro" id="IPR050065">
    <property type="entry name" value="GlmU-like"/>
</dbReference>
<evidence type="ECO:0000256" key="1">
    <source>
        <dbReference type="ARBA" id="ARBA00004496"/>
    </source>
</evidence>
<evidence type="ECO:0000256" key="2">
    <source>
        <dbReference type="ARBA" id="ARBA00007707"/>
    </source>
</evidence>
<evidence type="ECO:0000256" key="6">
    <source>
        <dbReference type="ARBA" id="ARBA00022695"/>
    </source>
</evidence>
<comment type="function">
    <text evidence="17 18">Catalyzes the last two sequential reactions in the de novo biosynthetic pathway for UDP-N-acetylglucosamine (UDP-GlcNAc). The C-terminal domain catalyzes the transfer of acetyl group from acetyl coenzyme A to glucosamine-1-phosphate (GlcN-1-P) to produce N-acetylglucosamine-1-phosphate (GlcNAc-1-P), which is converted into UDP-GlcNAc by the transfer of uridine 5-monophosphate (from uridine 5-triphosphate), a reaction catalyzed by the N-terminal domain.</text>
</comment>
<comment type="pathway">
    <text evidence="18">Nucleotide-sugar biosynthesis; UDP-N-acetyl-alpha-D-glucosamine biosynthesis; N-acetyl-alpha-D-glucosamine 1-phosphate from alpha-D-glucosamine 6-phosphate (route II): step 2/2.</text>
</comment>
<keyword evidence="10 18" id="KW-0133">Cell shape</keyword>
<feature type="binding site" evidence="18">
    <location>
        <position position="227"/>
    </location>
    <ligand>
        <name>Mg(2+)</name>
        <dbReference type="ChEBI" id="CHEBI:18420"/>
    </ligand>
</feature>
<dbReference type="EC" id="2.3.1.157" evidence="18"/>
<dbReference type="GO" id="GO:0006048">
    <property type="term" value="P:UDP-N-acetylglucosamine biosynthetic process"/>
    <property type="evidence" value="ECO:0007669"/>
    <property type="project" value="UniProtKB-UniPathway"/>
</dbReference>
<feature type="binding site" evidence="18">
    <location>
        <begin position="80"/>
        <end position="81"/>
    </location>
    <ligand>
        <name>UDP-N-acetyl-alpha-D-glucosamine</name>
        <dbReference type="ChEBI" id="CHEBI:57705"/>
    </ligand>
</feature>
<dbReference type="InterPro" id="IPR029044">
    <property type="entry name" value="Nucleotide-diphossugar_trans"/>
</dbReference>
<feature type="binding site" evidence="18">
    <location>
        <position position="406"/>
    </location>
    <ligand>
        <name>acetyl-CoA</name>
        <dbReference type="ChEBI" id="CHEBI:57288"/>
    </ligand>
</feature>
<dbReference type="InterPro" id="IPR001451">
    <property type="entry name" value="Hexapep"/>
</dbReference>
<evidence type="ECO:0000259" key="19">
    <source>
        <dbReference type="Pfam" id="PF12804"/>
    </source>
</evidence>
<evidence type="ECO:0000256" key="9">
    <source>
        <dbReference type="ARBA" id="ARBA00022842"/>
    </source>
</evidence>
<keyword evidence="4 18" id="KW-0963">Cytoplasm</keyword>
<evidence type="ECO:0000256" key="10">
    <source>
        <dbReference type="ARBA" id="ARBA00022960"/>
    </source>
</evidence>
<dbReference type="PANTHER" id="PTHR43584:SF3">
    <property type="entry name" value="BIFUNCTIONAL PROTEIN GLMU"/>
    <property type="match status" value="1"/>
</dbReference>
<dbReference type="EMBL" id="CP042263">
    <property type="protein sequence ID" value="QDY70958.1"/>
    <property type="molecule type" value="Genomic_DNA"/>
</dbReference>
<comment type="catalytic activity">
    <reaction evidence="15 18">
        <text>alpha-D-glucosamine 1-phosphate + acetyl-CoA = N-acetyl-alpha-D-glucosamine 1-phosphate + CoA + H(+)</text>
        <dbReference type="Rhea" id="RHEA:13725"/>
        <dbReference type="ChEBI" id="CHEBI:15378"/>
        <dbReference type="ChEBI" id="CHEBI:57287"/>
        <dbReference type="ChEBI" id="CHEBI:57288"/>
        <dbReference type="ChEBI" id="CHEBI:57776"/>
        <dbReference type="ChEBI" id="CHEBI:58516"/>
        <dbReference type="EC" id="2.3.1.157"/>
    </reaction>
</comment>
<keyword evidence="14 18" id="KW-0961">Cell wall biogenesis/degradation</keyword>
<comment type="pathway">
    <text evidence="18">Nucleotide-sugar biosynthesis; UDP-N-acetyl-alpha-D-glucosamine biosynthesis; UDP-N-acetyl-alpha-D-glucosamine from N-acetyl-alpha-D-glucosamine 1-phosphate: step 1/1.</text>
</comment>
<feature type="binding site" evidence="18">
    <location>
        <position position="363"/>
    </location>
    <ligand>
        <name>acetyl-CoA</name>
        <dbReference type="ChEBI" id="CHEBI:57288"/>
    </ligand>
</feature>
<accession>A0A5B8J2F6</accession>
<dbReference type="UniPathway" id="UPA00113">
    <property type="reaction ID" value="UER00532"/>
</dbReference>
<comment type="similarity">
    <text evidence="3 18">In the N-terminal section; belongs to the N-acetylglucosamine-1-phosphate uridyltransferase family.</text>
</comment>
<feature type="binding site" evidence="18">
    <location>
        <position position="360"/>
    </location>
    <ligand>
        <name>UDP-N-acetyl-alpha-D-glucosamine</name>
        <dbReference type="ChEBI" id="CHEBI:57705"/>
    </ligand>
</feature>
<feature type="region of interest" description="N-acetyltransferase" evidence="18">
    <location>
        <begin position="251"/>
        <end position="451"/>
    </location>
</feature>
<evidence type="ECO:0000256" key="17">
    <source>
        <dbReference type="ARBA" id="ARBA00049628"/>
    </source>
</evidence>
<evidence type="ECO:0000256" key="5">
    <source>
        <dbReference type="ARBA" id="ARBA00022679"/>
    </source>
</evidence>
<comment type="similarity">
    <text evidence="2 18">In the C-terminal section; belongs to the transferase hexapeptide repeat family.</text>
</comment>
<keyword evidence="12 18" id="KW-0511">Multifunctional enzyme</keyword>
<evidence type="ECO:0000256" key="14">
    <source>
        <dbReference type="ARBA" id="ARBA00023316"/>
    </source>
</evidence>
<feature type="binding site" evidence="18">
    <location>
        <position position="349"/>
    </location>
    <ligand>
        <name>UDP-N-acetyl-alpha-D-glucosamine</name>
        <dbReference type="ChEBI" id="CHEBI:57705"/>
    </ligand>
</feature>
<dbReference type="KEGG" id="lit:FPZ52_14785"/>
<feature type="region of interest" description="Linker" evidence="18">
    <location>
        <begin position="230"/>
        <end position="250"/>
    </location>
</feature>
<dbReference type="GO" id="GO:0005737">
    <property type="term" value="C:cytoplasm"/>
    <property type="evidence" value="ECO:0007669"/>
    <property type="project" value="UniProtKB-SubCell"/>
</dbReference>
<dbReference type="EC" id="2.7.7.23" evidence="18"/>
<feature type="binding site" evidence="18">
    <location>
        <begin position="103"/>
        <end position="105"/>
    </location>
    <ligand>
        <name>UDP-N-acetyl-alpha-D-glucosamine</name>
        <dbReference type="ChEBI" id="CHEBI:57705"/>
    </ligand>
</feature>
<dbReference type="GO" id="GO:0000902">
    <property type="term" value="P:cell morphogenesis"/>
    <property type="evidence" value="ECO:0007669"/>
    <property type="project" value="UniProtKB-UniRule"/>
</dbReference>
<dbReference type="PANTHER" id="PTHR43584">
    <property type="entry name" value="NUCLEOTIDYL TRANSFERASE"/>
    <property type="match status" value="1"/>
</dbReference>
<feature type="region of interest" description="Pyrophosphorylase" evidence="18">
    <location>
        <begin position="1"/>
        <end position="229"/>
    </location>
</feature>
<evidence type="ECO:0000256" key="12">
    <source>
        <dbReference type="ARBA" id="ARBA00023268"/>
    </source>
</evidence>
<feature type="binding site" evidence="18">
    <location>
        <position position="423"/>
    </location>
    <ligand>
        <name>acetyl-CoA</name>
        <dbReference type="ChEBI" id="CHEBI:57288"/>
    </ligand>
</feature>
<feature type="binding site" evidence="18">
    <location>
        <position position="141"/>
    </location>
    <ligand>
        <name>UDP-N-acetyl-alpha-D-glucosamine</name>
        <dbReference type="ChEBI" id="CHEBI:57705"/>
    </ligand>
</feature>
<feature type="domain" description="MobA-like NTP transferase" evidence="19">
    <location>
        <begin position="6"/>
        <end position="137"/>
    </location>
</feature>